<feature type="transmembrane region" description="Helical" evidence="1">
    <location>
        <begin position="25"/>
        <end position="48"/>
    </location>
</feature>
<keyword evidence="1" id="KW-1133">Transmembrane helix</keyword>
<reference evidence="2" key="2">
    <citation type="submission" date="2025-09" db="UniProtKB">
        <authorList>
            <consortium name="Ensembl"/>
        </authorList>
    </citation>
    <scope>IDENTIFICATION</scope>
</reference>
<proteinExistence type="predicted"/>
<dbReference type="Ensembl" id="ENSSRHT00000018030.1">
    <property type="protein sequence ID" value="ENSSRHP00000017466.1"/>
    <property type="gene ID" value="ENSSRHG00000009528.1"/>
</dbReference>
<evidence type="ECO:0000313" key="3">
    <source>
        <dbReference type="Proteomes" id="UP000472270"/>
    </source>
</evidence>
<evidence type="ECO:0000313" key="2">
    <source>
        <dbReference type="Ensembl" id="ENSSRHP00000017466.1"/>
    </source>
</evidence>
<evidence type="ECO:0000256" key="1">
    <source>
        <dbReference type="SAM" id="Phobius"/>
    </source>
</evidence>
<dbReference type="Proteomes" id="UP000472270">
    <property type="component" value="Unassembled WGS sequence"/>
</dbReference>
<keyword evidence="1" id="KW-0812">Transmembrane</keyword>
<dbReference type="AlphaFoldDB" id="A0A673GV56"/>
<keyword evidence="1" id="KW-0472">Membrane</keyword>
<organism evidence="2 3">
    <name type="scientific">Sinocyclocheilus rhinocerous</name>
    <dbReference type="NCBI Taxonomy" id="307959"/>
    <lineage>
        <taxon>Eukaryota</taxon>
        <taxon>Metazoa</taxon>
        <taxon>Chordata</taxon>
        <taxon>Craniata</taxon>
        <taxon>Vertebrata</taxon>
        <taxon>Euteleostomi</taxon>
        <taxon>Actinopterygii</taxon>
        <taxon>Neopterygii</taxon>
        <taxon>Teleostei</taxon>
        <taxon>Ostariophysi</taxon>
        <taxon>Cypriniformes</taxon>
        <taxon>Cyprinidae</taxon>
        <taxon>Cyprininae</taxon>
        <taxon>Sinocyclocheilus</taxon>
    </lineage>
</organism>
<name>A0A673GV56_9TELE</name>
<protein>
    <submittedName>
        <fullName evidence="2">Uncharacterized protein</fullName>
    </submittedName>
</protein>
<keyword evidence="3" id="KW-1185">Reference proteome</keyword>
<accession>A0A673GV56</accession>
<reference evidence="2" key="1">
    <citation type="submission" date="2025-08" db="UniProtKB">
        <authorList>
            <consortium name="Ensembl"/>
        </authorList>
    </citation>
    <scope>IDENTIFICATION</scope>
</reference>
<sequence>LPNKSTEHRQVHSLLSFYFFASNEILLGLSCVCLVHGLKLLNNIYILFNLYEKLKILETKADEK</sequence>